<keyword evidence="1" id="KW-0472">Membrane</keyword>
<feature type="transmembrane region" description="Helical" evidence="1">
    <location>
        <begin position="7"/>
        <end position="26"/>
    </location>
</feature>
<evidence type="ECO:0000313" key="3">
    <source>
        <dbReference type="Proteomes" id="UP000235073"/>
    </source>
</evidence>
<accession>A0A2I1YHA8</accession>
<sequence length="59" mass="7091">MQNNSFYYMSVIYLIIFFVAIIYNIAHLNMVFVYLWSALFLGNLAFLIYSFVKNHKKNK</sequence>
<evidence type="ECO:0000313" key="2">
    <source>
        <dbReference type="EMBL" id="PLA54291.1"/>
    </source>
</evidence>
<dbReference type="Proteomes" id="UP000235073">
    <property type="component" value="Unassembled WGS sequence"/>
</dbReference>
<keyword evidence="1" id="KW-0812">Transmembrane</keyword>
<protein>
    <submittedName>
        <fullName evidence="2">Uncharacterized protein</fullName>
    </submittedName>
</protein>
<evidence type="ECO:0000256" key="1">
    <source>
        <dbReference type="SAM" id="Phobius"/>
    </source>
</evidence>
<feature type="transmembrane region" description="Helical" evidence="1">
    <location>
        <begin position="32"/>
        <end position="52"/>
    </location>
</feature>
<comment type="caution">
    <text evidence="2">The sequence shown here is derived from an EMBL/GenBank/DDBJ whole genome shotgun (WGS) entry which is preliminary data.</text>
</comment>
<dbReference type="EMBL" id="PKIB01000002">
    <property type="protein sequence ID" value="PLA54291.1"/>
    <property type="molecule type" value="Genomic_DNA"/>
</dbReference>
<name>A0A2I1YHA8_STRMC</name>
<keyword evidence="1" id="KW-1133">Transmembrane helix</keyword>
<reference evidence="2 3" key="1">
    <citation type="submission" date="2017-12" db="EMBL/GenBank/DDBJ databases">
        <title>Phylogenetic diversity of female urinary microbiome.</title>
        <authorList>
            <person name="Thomas-White K."/>
            <person name="Wolfe A.J."/>
        </authorList>
    </citation>
    <scope>NUCLEOTIDE SEQUENCE [LARGE SCALE GENOMIC DNA]</scope>
    <source>
        <strain evidence="2 3">UMB0733</strain>
    </source>
</reference>
<dbReference type="AlphaFoldDB" id="A0A2I1YHA8"/>
<proteinExistence type="predicted"/>
<organism evidence="2 3">
    <name type="scientific">Streptococcus macedonicus</name>
    <name type="common">Streptococcus gallolyticus macedonicus</name>
    <dbReference type="NCBI Taxonomy" id="59310"/>
    <lineage>
        <taxon>Bacteria</taxon>
        <taxon>Bacillati</taxon>
        <taxon>Bacillota</taxon>
        <taxon>Bacilli</taxon>
        <taxon>Lactobacillales</taxon>
        <taxon>Streptococcaceae</taxon>
        <taxon>Streptococcus</taxon>
    </lineage>
</organism>
<gene>
    <name evidence="2" type="ORF">CYK21_03415</name>
</gene>